<feature type="region of interest" description="Disordered" evidence="1">
    <location>
        <begin position="309"/>
        <end position="364"/>
    </location>
</feature>
<dbReference type="AlphaFoldDB" id="A0A078ANI0"/>
<dbReference type="SUPFAM" id="SSF117281">
    <property type="entry name" value="Kelch motif"/>
    <property type="match status" value="1"/>
</dbReference>
<organism evidence="2 3">
    <name type="scientific">Stylonychia lemnae</name>
    <name type="common">Ciliate</name>
    <dbReference type="NCBI Taxonomy" id="5949"/>
    <lineage>
        <taxon>Eukaryota</taxon>
        <taxon>Sar</taxon>
        <taxon>Alveolata</taxon>
        <taxon>Ciliophora</taxon>
        <taxon>Intramacronucleata</taxon>
        <taxon>Spirotrichea</taxon>
        <taxon>Stichotrichia</taxon>
        <taxon>Sporadotrichida</taxon>
        <taxon>Oxytrichidae</taxon>
        <taxon>Stylonychinae</taxon>
        <taxon>Stylonychia</taxon>
    </lineage>
</organism>
<dbReference type="EMBL" id="CCKQ01012126">
    <property type="protein sequence ID" value="CDW83734.1"/>
    <property type="molecule type" value="Genomic_DNA"/>
</dbReference>
<accession>A0A078ANI0</accession>
<name>A0A078ANI0_STYLE</name>
<reference evidence="2 3" key="1">
    <citation type="submission" date="2014-06" db="EMBL/GenBank/DDBJ databases">
        <authorList>
            <person name="Swart Estienne"/>
        </authorList>
    </citation>
    <scope>NUCLEOTIDE SEQUENCE [LARGE SCALE GENOMIC DNA]</scope>
    <source>
        <strain evidence="2 3">130c</strain>
    </source>
</reference>
<dbReference type="InParanoid" id="A0A078ANI0"/>
<sequence length="364" mass="42114">MNDQQLGYQICNEEWSEDQEEDPNNPHIQRTSYSRSVVINDRIYIFTNLSENISSPLKIIDLNLKRLFPIQFKKFGPTTTRINYSISNYKHKVYFYGGLNENSKILETMDEFDATTYKFQQVKYRLDFKPKGRQAHCSIAIDQYNMFIIGGSYSDNLIDPQPIPADEMILNFDMDASTFQQITIKPTETSDAIPNNLVYHSVFRLDAINLGILWYEYEAINNQDENKRRLMRSTIYNITKYTWRDINLIGNDLPIFRFGHSILTYYSKERLADRILILGGIDYSDPTNKQNEFVVQDLDFQLSQKFEQSGSGSLSTEKKQSNLKQFAEDSELSEQQSSQNAGGTSGAKKKKNKKKSSQNTGIQD</sequence>
<keyword evidence="3" id="KW-1185">Reference proteome</keyword>
<proteinExistence type="predicted"/>
<evidence type="ECO:0000313" key="2">
    <source>
        <dbReference type="EMBL" id="CDW83734.1"/>
    </source>
</evidence>
<dbReference type="InterPro" id="IPR015915">
    <property type="entry name" value="Kelch-typ_b-propeller"/>
</dbReference>
<protein>
    <submittedName>
        <fullName evidence="2">Kelch repeat protein</fullName>
    </submittedName>
</protein>
<dbReference type="OrthoDB" id="295265at2759"/>
<dbReference type="PANTHER" id="PTHR46461:SF2">
    <property type="entry name" value="ATTRACTIN"/>
    <property type="match status" value="1"/>
</dbReference>
<feature type="compositionally biased region" description="Basic residues" evidence="1">
    <location>
        <begin position="347"/>
        <end position="356"/>
    </location>
</feature>
<evidence type="ECO:0000313" key="3">
    <source>
        <dbReference type="Proteomes" id="UP000039865"/>
    </source>
</evidence>
<gene>
    <name evidence="2" type="primary">Contig7266.g7769</name>
    <name evidence="2" type="ORF">STYLEM_12783</name>
</gene>
<dbReference type="InterPro" id="IPR052637">
    <property type="entry name" value="KLHDC3-like"/>
</dbReference>
<evidence type="ECO:0000256" key="1">
    <source>
        <dbReference type="SAM" id="MobiDB-lite"/>
    </source>
</evidence>
<dbReference type="PANTHER" id="PTHR46461">
    <property type="entry name" value="KELCH DOMAIN-CONTAINING PROTEIN 3"/>
    <property type="match status" value="1"/>
</dbReference>
<dbReference type="GO" id="GO:0005737">
    <property type="term" value="C:cytoplasm"/>
    <property type="evidence" value="ECO:0007669"/>
    <property type="project" value="TreeGrafter"/>
</dbReference>
<dbReference type="GO" id="GO:0003682">
    <property type="term" value="F:chromatin binding"/>
    <property type="evidence" value="ECO:0007669"/>
    <property type="project" value="InterPro"/>
</dbReference>
<dbReference type="Gene3D" id="2.120.10.80">
    <property type="entry name" value="Kelch-type beta propeller"/>
    <property type="match status" value="1"/>
</dbReference>
<dbReference type="Proteomes" id="UP000039865">
    <property type="component" value="Unassembled WGS sequence"/>
</dbReference>